<dbReference type="OrthoDB" id="1316910at2"/>
<dbReference type="Gene3D" id="3.20.20.450">
    <property type="entry name" value="EAL domain"/>
    <property type="match status" value="1"/>
</dbReference>
<sequence>MHYFSHFRQAIAAGVIGFLLTLIASSVLWYIDNQKVRASLQNELMSLQREVGKEVRAHVFGLTWIARQHADTPNRTGDSWLNEGEIIQTYYPNFSALLWVNERGTIEAAYPSDLAKDIVGTSFADQTGQSLESIRHNSRHLIQAGAIKNNPLDILIITPHLATQPKGYYVAILNSEQLLHATLATYLADGSMFQIRSSDNKVLFDFAGQNKHYDAWRATSTVHSFEQELHFELWPSPERLSEMRSHLPLLVLLAGLSATGLMTASLYVLGVSRVRAQELADTNIDLYIEIEERERVEKRMAYLASHDLLTGLANRHALNEHLEKALKGCNCSDKRVGALIIDLDNFKDVNDALGHTLGDELLKSVAKRLAELQPESGLLARLGGDEFAMTVVNIPSVSALEHLAENVLEALNKQFYIEDYELFVSGSIGLAINQASDEEPDDLMRNADTALYRAKELGRSVYHVYSHKLHEELNARIELVKRLREAVENEHLSVYYQPKIDMASRRIVGLEALVRWIDEDGSIIGPDEFIPVAEDTGLIIPISNFVLKTACTQLKRWHDMGMSDLQLSVNLSGKQLQSPDLMDYILSVIDETGIPSHLLELELTEQVFIENIKSHTNFMHALREEGVTLAIDDFGVGYSSLSYLKHFPVNVLKIDRSFVQDLPDDKDDATITQTIINLANSLDLELVAEGVETEEQVSFLTERGCIIGQGFLFSRPIPSSEMTELLTRYEGLVPIQIIS</sequence>
<dbReference type="FunFam" id="3.20.20.450:FF:000001">
    <property type="entry name" value="Cyclic di-GMP phosphodiesterase yahA"/>
    <property type="match status" value="1"/>
</dbReference>
<dbReference type="GO" id="GO:0071111">
    <property type="term" value="F:cyclic-guanylate-specific phosphodiesterase activity"/>
    <property type="evidence" value="ECO:0007669"/>
    <property type="project" value="UniProtKB-EC"/>
</dbReference>
<feature type="transmembrane region" description="Helical" evidence="3">
    <location>
        <begin position="6"/>
        <end position="31"/>
    </location>
</feature>
<dbReference type="PANTHER" id="PTHR44757:SF2">
    <property type="entry name" value="BIOFILM ARCHITECTURE MAINTENANCE PROTEIN MBAA"/>
    <property type="match status" value="1"/>
</dbReference>
<dbReference type="CDD" id="cd01948">
    <property type="entry name" value="EAL"/>
    <property type="match status" value="1"/>
</dbReference>
<feature type="domain" description="EAL" evidence="4">
    <location>
        <begin position="476"/>
        <end position="730"/>
    </location>
</feature>
<feature type="transmembrane region" description="Helical" evidence="3">
    <location>
        <begin position="249"/>
        <end position="269"/>
    </location>
</feature>
<dbReference type="InterPro" id="IPR052155">
    <property type="entry name" value="Biofilm_reg_signaling"/>
</dbReference>
<dbReference type="EMBL" id="PIPQ01000001">
    <property type="protein sequence ID" value="RUO43942.1"/>
    <property type="molecule type" value="Genomic_DNA"/>
</dbReference>
<comment type="caution">
    <text evidence="6">The sequence shown here is derived from an EMBL/GenBank/DDBJ whole genome shotgun (WGS) entry which is preliminary data.</text>
</comment>
<evidence type="ECO:0000313" key="6">
    <source>
        <dbReference type="EMBL" id="RUO43942.1"/>
    </source>
</evidence>
<dbReference type="RefSeq" id="WP_126756336.1">
    <property type="nucleotide sequence ID" value="NZ_PIPQ01000001.1"/>
</dbReference>
<protein>
    <recommendedName>
        <fullName evidence="1">cyclic-guanylate-specific phosphodiesterase</fullName>
        <ecNumber evidence="1">3.1.4.52</ecNumber>
    </recommendedName>
</protein>
<keyword evidence="7" id="KW-1185">Reference proteome</keyword>
<keyword evidence="3" id="KW-0812">Transmembrane</keyword>
<dbReference type="InterPro" id="IPR043128">
    <property type="entry name" value="Rev_trsase/Diguanyl_cyclase"/>
</dbReference>
<dbReference type="SMART" id="SM00052">
    <property type="entry name" value="EAL"/>
    <property type="match status" value="1"/>
</dbReference>
<dbReference type="Gene3D" id="3.30.70.270">
    <property type="match status" value="1"/>
</dbReference>
<dbReference type="AlphaFoldDB" id="A0A432X962"/>
<accession>A0A432X962</accession>
<dbReference type="EC" id="3.1.4.52" evidence="1"/>
<reference evidence="6 7" key="1">
    <citation type="journal article" date="2011" name="Front. Microbiol.">
        <title>Genomic signatures of strain selection and enhancement in Bacillus atrophaeus var. globigii, a historical biowarfare simulant.</title>
        <authorList>
            <person name="Gibbons H.S."/>
            <person name="Broomall S.M."/>
            <person name="McNew L.A."/>
            <person name="Daligault H."/>
            <person name="Chapman C."/>
            <person name="Bruce D."/>
            <person name="Karavis M."/>
            <person name="Krepps M."/>
            <person name="McGregor P.A."/>
            <person name="Hong C."/>
            <person name="Park K.H."/>
            <person name="Akmal A."/>
            <person name="Feldman A."/>
            <person name="Lin J.S."/>
            <person name="Chang W.E."/>
            <person name="Higgs B.W."/>
            <person name="Demirev P."/>
            <person name="Lindquist J."/>
            <person name="Liem A."/>
            <person name="Fochler E."/>
            <person name="Read T.D."/>
            <person name="Tapia R."/>
            <person name="Johnson S."/>
            <person name="Bishop-Lilly K.A."/>
            <person name="Detter C."/>
            <person name="Han C."/>
            <person name="Sozhamannan S."/>
            <person name="Rosenzweig C.N."/>
            <person name="Skowronski E.W."/>
        </authorList>
    </citation>
    <scope>NUCLEOTIDE SEQUENCE [LARGE SCALE GENOMIC DNA]</scope>
    <source>
        <strain evidence="6 7">AIT1</strain>
    </source>
</reference>
<dbReference type="InterPro" id="IPR029787">
    <property type="entry name" value="Nucleotide_cyclase"/>
</dbReference>
<dbReference type="SUPFAM" id="SSF55073">
    <property type="entry name" value="Nucleotide cyclase"/>
    <property type="match status" value="1"/>
</dbReference>
<proteinExistence type="predicted"/>
<dbReference type="SUPFAM" id="SSF141868">
    <property type="entry name" value="EAL domain-like"/>
    <property type="match status" value="1"/>
</dbReference>
<evidence type="ECO:0000256" key="3">
    <source>
        <dbReference type="SAM" id="Phobius"/>
    </source>
</evidence>
<dbReference type="Proteomes" id="UP000286976">
    <property type="component" value="Unassembled WGS sequence"/>
</dbReference>
<organism evidence="6 7">
    <name type="scientific">Aliidiomarina taiwanensis</name>
    <dbReference type="NCBI Taxonomy" id="946228"/>
    <lineage>
        <taxon>Bacteria</taxon>
        <taxon>Pseudomonadati</taxon>
        <taxon>Pseudomonadota</taxon>
        <taxon>Gammaproteobacteria</taxon>
        <taxon>Alteromonadales</taxon>
        <taxon>Idiomarinaceae</taxon>
        <taxon>Aliidiomarina</taxon>
    </lineage>
</organism>
<dbReference type="SMART" id="SM00267">
    <property type="entry name" value="GGDEF"/>
    <property type="match status" value="1"/>
</dbReference>
<gene>
    <name evidence="6" type="ORF">CWE15_01790</name>
</gene>
<evidence type="ECO:0000259" key="5">
    <source>
        <dbReference type="PROSITE" id="PS50887"/>
    </source>
</evidence>
<dbReference type="PANTHER" id="PTHR44757">
    <property type="entry name" value="DIGUANYLATE CYCLASE DGCP"/>
    <property type="match status" value="1"/>
</dbReference>
<evidence type="ECO:0000259" key="4">
    <source>
        <dbReference type="PROSITE" id="PS50883"/>
    </source>
</evidence>
<dbReference type="Pfam" id="PF00563">
    <property type="entry name" value="EAL"/>
    <property type="match status" value="1"/>
</dbReference>
<evidence type="ECO:0000313" key="7">
    <source>
        <dbReference type="Proteomes" id="UP000286976"/>
    </source>
</evidence>
<name>A0A432X962_9GAMM</name>
<feature type="domain" description="GGDEF" evidence="5">
    <location>
        <begin position="334"/>
        <end position="467"/>
    </location>
</feature>
<dbReference type="PROSITE" id="PS50883">
    <property type="entry name" value="EAL"/>
    <property type="match status" value="1"/>
</dbReference>
<dbReference type="InterPro" id="IPR000160">
    <property type="entry name" value="GGDEF_dom"/>
</dbReference>
<evidence type="ECO:0000256" key="2">
    <source>
        <dbReference type="ARBA" id="ARBA00022636"/>
    </source>
</evidence>
<keyword evidence="2" id="KW-0973">c-di-GMP</keyword>
<dbReference type="InterPro" id="IPR001633">
    <property type="entry name" value="EAL_dom"/>
</dbReference>
<dbReference type="Pfam" id="PF00990">
    <property type="entry name" value="GGDEF"/>
    <property type="match status" value="1"/>
</dbReference>
<dbReference type="CDD" id="cd01949">
    <property type="entry name" value="GGDEF"/>
    <property type="match status" value="1"/>
</dbReference>
<dbReference type="NCBIfam" id="TIGR00254">
    <property type="entry name" value="GGDEF"/>
    <property type="match status" value="1"/>
</dbReference>
<keyword evidence="3" id="KW-1133">Transmembrane helix</keyword>
<keyword evidence="3" id="KW-0472">Membrane</keyword>
<evidence type="ECO:0000256" key="1">
    <source>
        <dbReference type="ARBA" id="ARBA00012282"/>
    </source>
</evidence>
<dbReference type="InterPro" id="IPR035919">
    <property type="entry name" value="EAL_sf"/>
</dbReference>
<dbReference type="PROSITE" id="PS50887">
    <property type="entry name" value="GGDEF"/>
    <property type="match status" value="1"/>
</dbReference>